<feature type="domain" description="Protein-glutamine gamma-glutamyltransferase-like C-terminal" evidence="3">
    <location>
        <begin position="230"/>
        <end position="294"/>
    </location>
</feature>
<sequence length="305" mass="31721">MRPSRRTDESKIMRSTTIRPALTAGVCLVAFGLGAATISDPTDAAATAGIGGAVQLSLPVSSTLVFGVLAVLVVGLTAGVYFLGDGQASDMSVGKAVPFLAGVLVIGTIGAGLFLAAGGDGETAAEGLDGIGEVAPDPGVEDAAEEAEPEEGGGGSPVATIVLIGLIALTALGAFLYWLRRGGDESTETVDLDQSDEQTEEMQLGEAAGEAADRIEQSDREFENEVYTAWSEMVDIVDLRDPETSTPRDFASAAVDAGLDRQHVDALRTVFEEVRYGERAVTPEREQQAVEALRQIERAYGGESE</sequence>
<feature type="transmembrane region" description="Helical" evidence="2">
    <location>
        <begin position="158"/>
        <end position="179"/>
    </location>
</feature>
<dbReference type="KEGG" id="hara:AArcS_1031"/>
<dbReference type="EMBL" id="CP064786">
    <property type="protein sequence ID" value="QSG02252.1"/>
    <property type="molecule type" value="Genomic_DNA"/>
</dbReference>
<proteinExistence type="predicted"/>
<evidence type="ECO:0000256" key="2">
    <source>
        <dbReference type="SAM" id="Phobius"/>
    </source>
</evidence>
<evidence type="ECO:0000256" key="1">
    <source>
        <dbReference type="SAM" id="MobiDB-lite"/>
    </source>
</evidence>
<evidence type="ECO:0000313" key="4">
    <source>
        <dbReference type="EMBL" id="QSG02252.1"/>
    </source>
</evidence>
<name>A0A897MPC3_9EURY</name>
<keyword evidence="5" id="KW-1185">Reference proteome</keyword>
<feature type="region of interest" description="Disordered" evidence="1">
    <location>
        <begin position="135"/>
        <end position="155"/>
    </location>
</feature>
<keyword evidence="2" id="KW-1133">Transmembrane helix</keyword>
<evidence type="ECO:0000313" key="5">
    <source>
        <dbReference type="Proteomes" id="UP000663586"/>
    </source>
</evidence>
<dbReference type="Pfam" id="PF13559">
    <property type="entry name" value="DUF4129"/>
    <property type="match status" value="1"/>
</dbReference>
<dbReference type="AlphaFoldDB" id="A0A897MPC3"/>
<feature type="compositionally biased region" description="Acidic residues" evidence="1">
    <location>
        <begin position="139"/>
        <end position="151"/>
    </location>
</feature>
<dbReference type="Proteomes" id="UP000663586">
    <property type="component" value="Chromosome"/>
</dbReference>
<accession>A0A897MPC3</accession>
<organism evidence="4 5">
    <name type="scientific">Natranaeroarchaeum sulfidigenes</name>
    <dbReference type="NCBI Taxonomy" id="2784880"/>
    <lineage>
        <taxon>Archaea</taxon>
        <taxon>Methanobacteriati</taxon>
        <taxon>Methanobacteriota</taxon>
        <taxon>Stenosarchaea group</taxon>
        <taxon>Halobacteria</taxon>
        <taxon>Halobacteriales</taxon>
        <taxon>Natronoarchaeaceae</taxon>
        <taxon>Natranaeroarchaeum</taxon>
    </lineage>
</organism>
<feature type="transmembrane region" description="Helical" evidence="2">
    <location>
        <begin position="60"/>
        <end position="84"/>
    </location>
</feature>
<keyword evidence="2" id="KW-0472">Membrane</keyword>
<keyword evidence="2" id="KW-0812">Transmembrane</keyword>
<reference evidence="4" key="1">
    <citation type="submission" date="2020-11" db="EMBL/GenBank/DDBJ databases">
        <title>Carbohydrate-dependent, anaerobic sulfur respiration: A novel catabolism in halophilic archaea.</title>
        <authorList>
            <person name="Sorokin D.Y."/>
            <person name="Messina E."/>
            <person name="Smedile F."/>
            <person name="La Cono V."/>
            <person name="Hallsworth J.E."/>
            <person name="Yakimov M.M."/>
        </authorList>
    </citation>
    <scope>NUCLEOTIDE SEQUENCE</scope>
    <source>
        <strain evidence="4">AArc-S</strain>
    </source>
</reference>
<protein>
    <recommendedName>
        <fullName evidence="3">Protein-glutamine gamma-glutamyltransferase-like C-terminal domain-containing protein</fullName>
    </recommendedName>
</protein>
<feature type="transmembrane region" description="Helical" evidence="2">
    <location>
        <begin position="96"/>
        <end position="117"/>
    </location>
</feature>
<dbReference type="InterPro" id="IPR025403">
    <property type="entry name" value="TgpA-like_C"/>
</dbReference>
<gene>
    <name evidence="4" type="ORF">AArcS_1031</name>
</gene>
<evidence type="ECO:0000259" key="3">
    <source>
        <dbReference type="Pfam" id="PF13559"/>
    </source>
</evidence>